<protein>
    <submittedName>
        <fullName evidence="2">C2H2-type domain-containing protein</fullName>
    </submittedName>
</protein>
<accession>A0A8R1URZ7</accession>
<feature type="compositionally biased region" description="Basic and acidic residues" evidence="1">
    <location>
        <begin position="263"/>
        <end position="273"/>
    </location>
</feature>
<dbReference type="EnsemblMetazoa" id="PPA37493.1">
    <property type="protein sequence ID" value="PPA37493.1"/>
    <property type="gene ID" value="WBGene00275862"/>
</dbReference>
<dbReference type="InterPro" id="IPR013087">
    <property type="entry name" value="Znf_C2H2_type"/>
</dbReference>
<dbReference type="PROSITE" id="PS00028">
    <property type="entry name" value="ZINC_FINGER_C2H2_1"/>
    <property type="match status" value="1"/>
</dbReference>
<reference evidence="3" key="1">
    <citation type="journal article" date="2008" name="Nat. Genet.">
        <title>The Pristionchus pacificus genome provides a unique perspective on nematode lifestyle and parasitism.</title>
        <authorList>
            <person name="Dieterich C."/>
            <person name="Clifton S.W."/>
            <person name="Schuster L.N."/>
            <person name="Chinwalla A."/>
            <person name="Delehaunty K."/>
            <person name="Dinkelacker I."/>
            <person name="Fulton L."/>
            <person name="Fulton R."/>
            <person name="Godfrey J."/>
            <person name="Minx P."/>
            <person name="Mitreva M."/>
            <person name="Roeseler W."/>
            <person name="Tian H."/>
            <person name="Witte H."/>
            <person name="Yang S.P."/>
            <person name="Wilson R.K."/>
            <person name="Sommer R.J."/>
        </authorList>
    </citation>
    <scope>NUCLEOTIDE SEQUENCE [LARGE SCALE GENOMIC DNA]</scope>
    <source>
        <strain evidence="3">PS312</strain>
    </source>
</reference>
<sequence>MFLSRLLSASPRLLENRSRVLYKNKLEAAKDFWKVSGANLLFHVGLAVVVLEFGFPTPDVVHDLKKMISPDFALYSEYGKIAEFQMDLSNKIRGLRTERALLEQQEMYKKSPGQKIGDLRVELTMEPSGSRAPPKKPSFETGTRVAVHSIVCHVCFFCGNTFPNPTAHHITPVASPAHPSKNPLARCIPSEASPSPSQPTRNPSSRYLPSEASPSPSPSQPYKNPFGHNLRSEPSSPLLPPGRYPANKQLSVKRSSLSSNKSSESETPHKDSPGELCAVCSERFSNGTSLVAHSVKDHNTKINDVEMFLEDGNERVPTKHKFTAICEVCDERTPTFTCSFEHFIMRHKGLVFRGTEANSATFVVKCSAPQVAREFNVNIRLKRSASART</sequence>
<evidence type="ECO:0000256" key="1">
    <source>
        <dbReference type="SAM" id="MobiDB-lite"/>
    </source>
</evidence>
<keyword evidence="3" id="KW-1185">Reference proteome</keyword>
<dbReference type="AlphaFoldDB" id="A0A2A6BBK1"/>
<feature type="compositionally biased region" description="Polar residues" evidence="1">
    <location>
        <begin position="192"/>
        <end position="207"/>
    </location>
</feature>
<reference evidence="2" key="2">
    <citation type="submission" date="2022-06" db="UniProtKB">
        <authorList>
            <consortium name="EnsemblMetazoa"/>
        </authorList>
    </citation>
    <scope>IDENTIFICATION</scope>
    <source>
        <strain evidence="2">PS312</strain>
    </source>
</reference>
<gene>
    <name evidence="2" type="primary">WBGene00275862</name>
</gene>
<feature type="compositionally biased region" description="Low complexity" evidence="1">
    <location>
        <begin position="250"/>
        <end position="262"/>
    </location>
</feature>
<evidence type="ECO:0000313" key="3">
    <source>
        <dbReference type="Proteomes" id="UP000005239"/>
    </source>
</evidence>
<feature type="region of interest" description="Disordered" evidence="1">
    <location>
        <begin position="173"/>
        <end position="274"/>
    </location>
</feature>
<evidence type="ECO:0000313" key="2">
    <source>
        <dbReference type="EnsemblMetazoa" id="PPA37493.1"/>
    </source>
</evidence>
<dbReference type="Proteomes" id="UP000005239">
    <property type="component" value="Unassembled WGS sequence"/>
</dbReference>
<name>A0A2A6BBK1_PRIPA</name>
<proteinExistence type="predicted"/>
<organism evidence="2 3">
    <name type="scientific">Pristionchus pacificus</name>
    <name type="common">Parasitic nematode worm</name>
    <dbReference type="NCBI Taxonomy" id="54126"/>
    <lineage>
        <taxon>Eukaryota</taxon>
        <taxon>Metazoa</taxon>
        <taxon>Ecdysozoa</taxon>
        <taxon>Nematoda</taxon>
        <taxon>Chromadorea</taxon>
        <taxon>Rhabditida</taxon>
        <taxon>Rhabditina</taxon>
        <taxon>Diplogasteromorpha</taxon>
        <taxon>Diplogasteroidea</taxon>
        <taxon>Neodiplogasteridae</taxon>
        <taxon>Pristionchus</taxon>
    </lineage>
</organism>
<accession>A0A2A6BBK1</accession>